<dbReference type="Proteomes" id="UP000309848">
    <property type="component" value="Unassembled WGS sequence"/>
</dbReference>
<sequence length="714" mass="75498">MNAITPTRRNFLQSASLVLGMTLPLGKAASAAPAQSGLPFAPNAFVRVSPDNLVTVIIKHVEFGQGPATGLATLVADEMDADWSQIRVEMSPANDPLYKNLAFGTMGTGGSTAIGNSWLQMRSAGASAKAMLVEAAAKRWGVPAASIKVSKGVVSSGRRKASFGELAADAAQLKPPEKPVLKTPDQFTLIGRDTPRVDSVAKTNGTAMFTMDIQRPGMVHSAIAHPPAFGGTVKSVIDSAALAVPGVLAVKTIPHGVVVYARDSYAARKGVAALDVTWDLSKAEKRTTEELYAQFAEAAETPGKPVEKTGDTAAALRGAAKKLEAVYQFPYLAHAPMEPLDAVLEMNGDRLDVWLGSQFQVGELTAIAATLGVPFEKATLHQQFAGGSFGRRVTPAMEFAVEAALAFKAWGKGPVKHVWTRENDIRGGRYRPLAVHVVRGGLDPSGKIVAWDQVVAAQSFMKGTPMEGPELKNKGIDDALTEGIAESYKFANHYVGQHIMEAGVPTLWWRSVGNTHTAYAVETFVDQLLEMAGKDPVAGRLELMEDPRTRAVLARAAEIAGWGSKPPAGRARGVAAWKSFGSYVAQVAEVSKGADGLPKVHKVWVAVDCGIAVNPNVIRAQMESGIGYGLGHALYSEVELGEGGIVKQENFDSYRSLRIAEMPAVEVAILASDANPTGVGEPGLPPIAPAVANAWRKLTGKAVRRLPFAVGGRA</sequence>
<evidence type="ECO:0000313" key="3">
    <source>
        <dbReference type="Proteomes" id="UP000309848"/>
    </source>
</evidence>
<dbReference type="InterPro" id="IPR052516">
    <property type="entry name" value="N-heterocyclic_Hydroxylase"/>
</dbReference>
<dbReference type="PANTHER" id="PTHR47495:SF2">
    <property type="entry name" value="ALDEHYDE DEHYDROGENASE"/>
    <property type="match status" value="1"/>
</dbReference>
<dbReference type="Pfam" id="PF02738">
    <property type="entry name" value="MoCoBD_1"/>
    <property type="match status" value="1"/>
</dbReference>
<organism evidence="2 3">
    <name type="scientific">Sphingomonas naasensis</name>
    <dbReference type="NCBI Taxonomy" id="1344951"/>
    <lineage>
        <taxon>Bacteria</taxon>
        <taxon>Pseudomonadati</taxon>
        <taxon>Pseudomonadota</taxon>
        <taxon>Alphaproteobacteria</taxon>
        <taxon>Sphingomonadales</taxon>
        <taxon>Sphingomonadaceae</taxon>
        <taxon>Sphingomonas</taxon>
    </lineage>
</organism>
<dbReference type="InterPro" id="IPR000674">
    <property type="entry name" value="Ald_Oxase/Xan_DH_a/b"/>
</dbReference>
<keyword evidence="3" id="KW-1185">Reference proteome</keyword>
<dbReference type="InterPro" id="IPR037165">
    <property type="entry name" value="AldOxase/xan_DH_Mopterin-bd_sf"/>
</dbReference>
<reference evidence="2 3" key="1">
    <citation type="submission" date="2019-04" db="EMBL/GenBank/DDBJ databases">
        <title>Sphingomonas psychrotolerans sp. nov., isolated from soil in the Tianshan Mountains, Xinjiang, China.</title>
        <authorList>
            <person name="Luo Y."/>
            <person name="Sheng H."/>
        </authorList>
    </citation>
    <scope>NUCLEOTIDE SEQUENCE [LARGE SCALE GENOMIC DNA]</scope>
    <source>
        <strain evidence="2 3">KIS18-15</strain>
    </source>
</reference>
<dbReference type="Gene3D" id="3.90.1170.50">
    <property type="entry name" value="Aldehyde oxidase/xanthine dehydrogenase, a/b hammerhead"/>
    <property type="match status" value="1"/>
</dbReference>
<dbReference type="OrthoDB" id="9767994at2"/>
<dbReference type="InterPro" id="IPR046867">
    <property type="entry name" value="AldOxase/xan_DH_MoCoBD2"/>
</dbReference>
<dbReference type="Pfam" id="PF20256">
    <property type="entry name" value="MoCoBD_2"/>
    <property type="match status" value="2"/>
</dbReference>
<evidence type="ECO:0000313" key="2">
    <source>
        <dbReference type="EMBL" id="TGX42505.1"/>
    </source>
</evidence>
<dbReference type="SMART" id="SM01008">
    <property type="entry name" value="Ald_Xan_dh_C"/>
    <property type="match status" value="1"/>
</dbReference>
<dbReference type="EMBL" id="SRXU01000004">
    <property type="protein sequence ID" value="TGX42505.1"/>
    <property type="molecule type" value="Genomic_DNA"/>
</dbReference>
<dbReference type="InterPro" id="IPR006311">
    <property type="entry name" value="TAT_signal"/>
</dbReference>
<dbReference type="PROSITE" id="PS51318">
    <property type="entry name" value="TAT"/>
    <property type="match status" value="1"/>
</dbReference>
<dbReference type="SUPFAM" id="SSF56003">
    <property type="entry name" value="Molybdenum cofactor-binding domain"/>
    <property type="match status" value="2"/>
</dbReference>
<name>A0A4S1WJI7_9SPHN</name>
<evidence type="ECO:0000259" key="1">
    <source>
        <dbReference type="SMART" id="SM01008"/>
    </source>
</evidence>
<dbReference type="PIRSF" id="PIRSF036389">
    <property type="entry name" value="IOR_B"/>
    <property type="match status" value="1"/>
</dbReference>
<dbReference type="Gene3D" id="3.30.365.10">
    <property type="entry name" value="Aldehyde oxidase/xanthine dehydrogenase, molybdopterin binding domain"/>
    <property type="match status" value="4"/>
</dbReference>
<dbReference type="GO" id="GO:0016491">
    <property type="term" value="F:oxidoreductase activity"/>
    <property type="evidence" value="ECO:0007669"/>
    <property type="project" value="InterPro"/>
</dbReference>
<accession>A0A4S1WJI7</accession>
<dbReference type="InterPro" id="IPR012368">
    <property type="entry name" value="OxRdtase_Mopterin-bd_su_IorB"/>
</dbReference>
<feature type="domain" description="Aldehyde oxidase/xanthine dehydrogenase a/b hammerhead" evidence="1">
    <location>
        <begin position="204"/>
        <end position="282"/>
    </location>
</feature>
<dbReference type="PANTHER" id="PTHR47495">
    <property type="entry name" value="ALDEHYDE DEHYDROGENASE"/>
    <property type="match status" value="1"/>
</dbReference>
<dbReference type="AlphaFoldDB" id="A0A4S1WJI7"/>
<comment type="caution">
    <text evidence="2">The sequence shown here is derived from an EMBL/GenBank/DDBJ whole genome shotgun (WGS) entry which is preliminary data.</text>
</comment>
<proteinExistence type="predicted"/>
<gene>
    <name evidence="2" type="ORF">E5A74_11760</name>
</gene>
<dbReference type="InterPro" id="IPR008274">
    <property type="entry name" value="AldOxase/xan_DH_MoCoBD1"/>
</dbReference>
<protein>
    <submittedName>
        <fullName evidence="2">Xanthine dehydrogenase family protein molybdopterin-binding subunit</fullName>
    </submittedName>
</protein>
<dbReference type="RefSeq" id="WP_135985081.1">
    <property type="nucleotide sequence ID" value="NZ_JAASQM010000004.1"/>
</dbReference>